<dbReference type="Pfam" id="PF02545">
    <property type="entry name" value="Maf"/>
    <property type="match status" value="1"/>
</dbReference>
<evidence type="ECO:0000313" key="2">
    <source>
        <dbReference type="EMBL" id="VAW28310.1"/>
    </source>
</evidence>
<gene>
    <name evidence="2" type="ORF">MNBD_BACTEROID06-1855</name>
</gene>
<dbReference type="GO" id="GO:0047429">
    <property type="term" value="F:nucleoside triphosphate diphosphatase activity"/>
    <property type="evidence" value="ECO:0007669"/>
    <property type="project" value="InterPro"/>
</dbReference>
<dbReference type="InterPro" id="IPR003697">
    <property type="entry name" value="Maf-like"/>
</dbReference>
<dbReference type="Gene3D" id="3.90.950.10">
    <property type="match status" value="1"/>
</dbReference>
<organism evidence="2">
    <name type="scientific">hydrothermal vent metagenome</name>
    <dbReference type="NCBI Taxonomy" id="652676"/>
    <lineage>
        <taxon>unclassified sequences</taxon>
        <taxon>metagenomes</taxon>
        <taxon>ecological metagenomes</taxon>
    </lineage>
</organism>
<dbReference type="AlphaFoldDB" id="A0A3B0UGP3"/>
<keyword evidence="1" id="KW-0378">Hydrolase</keyword>
<accession>A0A3B0UGP3</accession>
<dbReference type="InterPro" id="IPR029001">
    <property type="entry name" value="ITPase-like_fam"/>
</dbReference>
<proteinExistence type="predicted"/>
<sequence>MIPLRYPLILASASPRRQELLSKLEFPFKVQTVNVDEIIPEDVKPRDSALYLANLKGEAHDFLAKHHIVITADTVVILDEKNLDK</sequence>
<name>A0A3B0UGP3_9ZZZZ</name>
<dbReference type="EMBL" id="UOES01000381">
    <property type="protein sequence ID" value="VAW28310.1"/>
    <property type="molecule type" value="Genomic_DNA"/>
</dbReference>
<feature type="non-terminal residue" evidence="2">
    <location>
        <position position="85"/>
    </location>
</feature>
<protein>
    <submittedName>
        <fullName evidence="2">Septum formation protein Maf</fullName>
    </submittedName>
</protein>
<dbReference type="SUPFAM" id="SSF52972">
    <property type="entry name" value="ITPase-like"/>
    <property type="match status" value="1"/>
</dbReference>
<reference evidence="2" key="1">
    <citation type="submission" date="2018-06" db="EMBL/GenBank/DDBJ databases">
        <authorList>
            <person name="Zhirakovskaya E."/>
        </authorList>
    </citation>
    <scope>NUCLEOTIDE SEQUENCE</scope>
</reference>
<evidence type="ECO:0000256" key="1">
    <source>
        <dbReference type="ARBA" id="ARBA00022801"/>
    </source>
</evidence>